<keyword evidence="5" id="KW-0479">Metal-binding</keyword>
<organism evidence="11 12">
    <name type="scientific">Pseudomonas fluorescens</name>
    <dbReference type="NCBI Taxonomy" id="294"/>
    <lineage>
        <taxon>Bacteria</taxon>
        <taxon>Pseudomonadati</taxon>
        <taxon>Pseudomonadota</taxon>
        <taxon>Gammaproteobacteria</taxon>
        <taxon>Pseudomonadales</taxon>
        <taxon>Pseudomonadaceae</taxon>
        <taxon>Pseudomonas</taxon>
    </lineage>
</organism>
<accession>A0A166N2M1</accession>
<dbReference type="GO" id="GO:0046872">
    <property type="term" value="F:metal ion binding"/>
    <property type="evidence" value="ECO:0007669"/>
    <property type="project" value="UniProtKB-KW"/>
</dbReference>
<evidence type="ECO:0000256" key="7">
    <source>
        <dbReference type="ARBA" id="ARBA00022833"/>
    </source>
</evidence>
<dbReference type="RefSeq" id="WP_063341624.1">
    <property type="nucleotide sequence ID" value="NZ_LUKJ01000003.1"/>
</dbReference>
<proteinExistence type="inferred from homology"/>
<keyword evidence="7" id="KW-0862">Zinc</keyword>
<dbReference type="GO" id="GO:0005975">
    <property type="term" value="P:carbohydrate metabolic process"/>
    <property type="evidence" value="ECO:0007669"/>
    <property type="project" value="InterPro"/>
</dbReference>
<evidence type="ECO:0000313" key="12">
    <source>
        <dbReference type="Proteomes" id="UP000076489"/>
    </source>
</evidence>
<comment type="caution">
    <text evidence="11">The sequence shown here is derived from an EMBL/GenBank/DDBJ whole genome shotgun (WGS) entry which is preliminary data.</text>
</comment>
<dbReference type="AlphaFoldDB" id="A0A166N2M1"/>
<comment type="similarity">
    <text evidence="2">Belongs to the protein prenyltransferase subunit beta family.</text>
</comment>
<keyword evidence="4 11" id="KW-0808">Transferase</keyword>
<feature type="domain" description="Prenyltransferase alpha-alpha toroid" evidence="10">
    <location>
        <begin position="458"/>
        <end position="632"/>
    </location>
</feature>
<evidence type="ECO:0000256" key="2">
    <source>
        <dbReference type="ARBA" id="ARBA00010497"/>
    </source>
</evidence>
<dbReference type="SUPFAM" id="SSF48239">
    <property type="entry name" value="Terpenoid cyclases/Protein prenyltransferases"/>
    <property type="match status" value="2"/>
</dbReference>
<dbReference type="InterPro" id="IPR001330">
    <property type="entry name" value="Prenyltrans"/>
</dbReference>
<dbReference type="PANTHER" id="PTHR11774">
    <property type="entry name" value="GERANYLGERANYL TRANSFERASE TYPE BETA SUBUNIT"/>
    <property type="match status" value="1"/>
</dbReference>
<reference evidence="12" key="1">
    <citation type="submission" date="2016-03" db="EMBL/GenBank/DDBJ databases">
        <authorList>
            <person name="Ray J."/>
            <person name="Price M."/>
            <person name="Deutschbauer A."/>
        </authorList>
    </citation>
    <scope>NUCLEOTIDE SEQUENCE [LARGE SCALE GENOMIC DNA]</scope>
    <source>
        <strain evidence="12">FW300-N1B4</strain>
    </source>
</reference>
<dbReference type="Pfam" id="PF00432">
    <property type="entry name" value="Prenyltrans"/>
    <property type="match status" value="1"/>
</dbReference>
<evidence type="ECO:0000256" key="3">
    <source>
        <dbReference type="ARBA" id="ARBA00022602"/>
    </source>
</evidence>
<protein>
    <recommendedName>
        <fullName evidence="8">Geranylgeranyl transferase type II subunit beta</fullName>
    </recommendedName>
    <alternativeName>
        <fullName evidence="9">Type II protein geranyl-geranyltransferase subunit beta</fullName>
    </alternativeName>
</protein>
<gene>
    <name evidence="11" type="ORF">A1D17_10860</name>
</gene>
<evidence type="ECO:0000256" key="1">
    <source>
        <dbReference type="ARBA" id="ARBA00001947"/>
    </source>
</evidence>
<dbReference type="OrthoDB" id="7006116at2"/>
<name>A0A166N2M1_PSEFL</name>
<comment type="cofactor">
    <cofactor evidence="1">
        <name>Zn(2+)</name>
        <dbReference type="ChEBI" id="CHEBI:29105"/>
    </cofactor>
</comment>
<dbReference type="Gene3D" id="1.50.10.10">
    <property type="match status" value="1"/>
</dbReference>
<evidence type="ECO:0000256" key="6">
    <source>
        <dbReference type="ARBA" id="ARBA00022737"/>
    </source>
</evidence>
<dbReference type="InterPro" id="IPR012341">
    <property type="entry name" value="6hp_glycosidase-like_sf"/>
</dbReference>
<evidence type="ECO:0000256" key="9">
    <source>
        <dbReference type="ARBA" id="ARBA00032766"/>
    </source>
</evidence>
<dbReference type="PANTHER" id="PTHR11774:SF11">
    <property type="entry name" value="GERANYLGERANYL TRANSFERASE TYPE-2 SUBUNIT BETA"/>
    <property type="match status" value="1"/>
</dbReference>
<dbReference type="Proteomes" id="UP000076489">
    <property type="component" value="Unassembled WGS sequence"/>
</dbReference>
<dbReference type="InterPro" id="IPR045089">
    <property type="entry name" value="PGGT1B-like"/>
</dbReference>
<evidence type="ECO:0000313" key="11">
    <source>
        <dbReference type="EMBL" id="KZN16631.1"/>
    </source>
</evidence>
<dbReference type="GO" id="GO:0008318">
    <property type="term" value="F:protein prenyltransferase activity"/>
    <property type="evidence" value="ECO:0007669"/>
    <property type="project" value="InterPro"/>
</dbReference>
<sequence>MSLHPQFLFDQGLKDAEYGGYFAITDASGQVAISSDKQLQDQVEVTLYQAAHGSEAQLRFAHEGLMRLYDGQHAGFHELADRFWTPHGSGRCRTLALQLDALAALIAYQRKVPQDTANLANIKATLEKIETVYSRSGVAGIYSSDWSEPLELATSIELDISAVNLLSLIGTDPLGAGLVGYLEVHAENLIARVAGSDSEQGVDVVLSRCAVRAQTSLALVGLASLRDDNALSNLACSFLKQTLALFRDPAYGGYWDRVCINGKVRVDWHTSYKKHESPFPIKTAYDAALLLQAIEAFPADAHDLDRTGVTAALLDFHDSRNGGLFMGKGYFWSTPNDPTVPFIRQFWAAPRQPGVFTIGNLTYLPLHLKSLKTQLAAAQALQAVQPAAAVHHHDDAALVAQGLESIDGSGDVQDIHPAAVPTINVDLKRYLAWLSQARASSDTPYGLTAETAPLGFRADKTWQVFSGLHVISDLHALGIEIENKASLIDCIKSSQNADGGFAEQPGHLSDVFASYCAVLSLRVLGALPNDVEGCVRYLQACQNPDGGFGDVAGYVSDIWHTNLAVLSLHALGARAPDEQAVQAFALRCRTADGGFANKPGYPPDAFSVYRVVSTLFILNKRIVDAQQTVAWLQKLQQPNGSFHYRPGKAVSLVGTYMAIAAMYLLDAQPHYLQASKDWIAAHQKQDGGFGPLNSTSATTDESFVCIQTLLILEKGLSQYWVALLN</sequence>
<evidence type="ECO:0000256" key="4">
    <source>
        <dbReference type="ARBA" id="ARBA00022679"/>
    </source>
</evidence>
<reference evidence="11 12" key="2">
    <citation type="journal article" date="2018" name="Nature">
        <title>Mutant phenotypes for thousands of bacterial genes of unknown function.</title>
        <authorList>
            <person name="Price M.N."/>
            <person name="Wetmore K.M."/>
            <person name="Waters R.J."/>
            <person name="Callaghan M."/>
            <person name="Ray J."/>
            <person name="Liu H."/>
            <person name="Kuehl J.V."/>
            <person name="Melnyk R.A."/>
            <person name="Lamson J.S."/>
            <person name="Suh Y."/>
            <person name="Carlson H.K."/>
            <person name="Esquivel Z."/>
            <person name="Sadeeshkumar H."/>
            <person name="Chakraborty R."/>
            <person name="Zane G.M."/>
            <person name="Rubin B.E."/>
            <person name="Wall J.D."/>
            <person name="Visel A."/>
            <person name="Bristow J."/>
            <person name="Blow M.J."/>
            <person name="Arkin A.P."/>
            <person name="Deutschbauer A.M."/>
        </authorList>
    </citation>
    <scope>NUCLEOTIDE SEQUENCE [LARGE SCALE GENOMIC DNA]</scope>
    <source>
        <strain evidence="11 12">FW300-N1B4</strain>
    </source>
</reference>
<evidence type="ECO:0000259" key="10">
    <source>
        <dbReference type="Pfam" id="PF00432"/>
    </source>
</evidence>
<evidence type="ECO:0000256" key="8">
    <source>
        <dbReference type="ARBA" id="ARBA00030816"/>
    </source>
</evidence>
<dbReference type="Gene3D" id="1.50.10.20">
    <property type="match status" value="2"/>
</dbReference>
<keyword evidence="3" id="KW-0637">Prenyltransferase</keyword>
<dbReference type="CDD" id="cd02890">
    <property type="entry name" value="PTase"/>
    <property type="match status" value="1"/>
</dbReference>
<dbReference type="InterPro" id="IPR008930">
    <property type="entry name" value="Terpenoid_cyclase/PrenylTrfase"/>
</dbReference>
<dbReference type="EMBL" id="LUKJ01000003">
    <property type="protein sequence ID" value="KZN16631.1"/>
    <property type="molecule type" value="Genomic_DNA"/>
</dbReference>
<keyword evidence="6" id="KW-0677">Repeat</keyword>
<evidence type="ECO:0000256" key="5">
    <source>
        <dbReference type="ARBA" id="ARBA00022723"/>
    </source>
</evidence>